<evidence type="ECO:0000313" key="7">
    <source>
        <dbReference type="Proteomes" id="UP000051581"/>
    </source>
</evidence>
<dbReference type="Pfam" id="PF00356">
    <property type="entry name" value="LacI"/>
    <property type="match status" value="1"/>
</dbReference>
<dbReference type="SMART" id="SM00354">
    <property type="entry name" value="HTH_LACI"/>
    <property type="match status" value="1"/>
</dbReference>
<dbReference type="EMBL" id="AZEA01000007">
    <property type="protein sequence ID" value="KRK88664.1"/>
    <property type="molecule type" value="Genomic_DNA"/>
</dbReference>
<dbReference type="InterPro" id="IPR000843">
    <property type="entry name" value="HTH_LacI"/>
</dbReference>
<feature type="domain" description="HTH cro/C1-type" evidence="5">
    <location>
        <begin position="21"/>
        <end position="64"/>
    </location>
</feature>
<keyword evidence="3" id="KW-0804">Transcription</keyword>
<dbReference type="InterPro" id="IPR025997">
    <property type="entry name" value="SBP_2_dom"/>
</dbReference>
<keyword evidence="7" id="KW-1185">Reference proteome</keyword>
<reference evidence="6 7" key="1">
    <citation type="journal article" date="2015" name="Genome Announc.">
        <title>Expanding the biotechnology potential of lactobacilli through comparative genomics of 213 strains and associated genera.</title>
        <authorList>
            <person name="Sun Z."/>
            <person name="Harris H.M."/>
            <person name="McCann A."/>
            <person name="Guo C."/>
            <person name="Argimon S."/>
            <person name="Zhang W."/>
            <person name="Yang X."/>
            <person name="Jeffery I.B."/>
            <person name="Cooney J.C."/>
            <person name="Kagawa T.F."/>
            <person name="Liu W."/>
            <person name="Song Y."/>
            <person name="Salvetti E."/>
            <person name="Wrobel A."/>
            <person name="Rasinkangas P."/>
            <person name="Parkhill J."/>
            <person name="Rea M.C."/>
            <person name="O'Sullivan O."/>
            <person name="Ritari J."/>
            <person name="Douillard F.P."/>
            <person name="Paul Ross R."/>
            <person name="Yang R."/>
            <person name="Briner A.E."/>
            <person name="Felis G.E."/>
            <person name="de Vos W.M."/>
            <person name="Barrangou R."/>
            <person name="Klaenhammer T.R."/>
            <person name="Caufield P.W."/>
            <person name="Cui Y."/>
            <person name="Zhang H."/>
            <person name="O'Toole P.W."/>
        </authorList>
    </citation>
    <scope>NUCLEOTIDE SEQUENCE [LARGE SCALE GENOMIC DNA]</scope>
    <source>
        <strain evidence="6 7">DSM 19904</strain>
    </source>
</reference>
<dbReference type="Gene3D" id="3.40.50.2300">
    <property type="match status" value="2"/>
</dbReference>
<organism evidence="6 7">
    <name type="scientific">Lentilactobacillus sunkii DSM 19904</name>
    <dbReference type="NCBI Taxonomy" id="1423808"/>
    <lineage>
        <taxon>Bacteria</taxon>
        <taxon>Bacillati</taxon>
        <taxon>Bacillota</taxon>
        <taxon>Bacilli</taxon>
        <taxon>Lactobacillales</taxon>
        <taxon>Lactobacillaceae</taxon>
        <taxon>Lentilactobacillus</taxon>
    </lineage>
</organism>
<evidence type="ECO:0000256" key="3">
    <source>
        <dbReference type="ARBA" id="ARBA00023163"/>
    </source>
</evidence>
<evidence type="ECO:0000313" key="6">
    <source>
        <dbReference type="EMBL" id="KRK88664.1"/>
    </source>
</evidence>
<dbReference type="SUPFAM" id="SSF53822">
    <property type="entry name" value="Periplasmic binding protein-like I"/>
    <property type="match status" value="1"/>
</dbReference>
<dbReference type="InterPro" id="IPR001387">
    <property type="entry name" value="Cro/C1-type_HTH"/>
</dbReference>
<name>A0A0R1KZB8_9LACO</name>
<dbReference type="InterPro" id="IPR028082">
    <property type="entry name" value="Peripla_BP_I"/>
</dbReference>
<evidence type="ECO:0000259" key="4">
    <source>
        <dbReference type="PROSITE" id="PS50932"/>
    </source>
</evidence>
<dbReference type="Proteomes" id="UP000051581">
    <property type="component" value="Unassembled WGS sequence"/>
</dbReference>
<dbReference type="PROSITE" id="PS50932">
    <property type="entry name" value="HTH_LACI_2"/>
    <property type="match status" value="1"/>
</dbReference>
<proteinExistence type="predicted"/>
<evidence type="ECO:0000259" key="5">
    <source>
        <dbReference type="PROSITE" id="PS50943"/>
    </source>
</evidence>
<dbReference type="AlphaFoldDB" id="A0A0R1KZB8"/>
<comment type="caution">
    <text evidence="6">The sequence shown here is derived from an EMBL/GenBank/DDBJ whole genome shotgun (WGS) entry which is preliminary data.</text>
</comment>
<evidence type="ECO:0000256" key="1">
    <source>
        <dbReference type="ARBA" id="ARBA00023015"/>
    </source>
</evidence>
<dbReference type="PANTHER" id="PTHR30146">
    <property type="entry name" value="LACI-RELATED TRANSCRIPTIONAL REPRESSOR"/>
    <property type="match status" value="1"/>
</dbReference>
<evidence type="ECO:0000256" key="2">
    <source>
        <dbReference type="ARBA" id="ARBA00023125"/>
    </source>
</evidence>
<sequence length="338" mass="38055">MNWGKAMEKKTQKHGKSVVKMRDVAALANVSIATVSRYLNGNLDRMSADTADRVADAIDKLNYVPNSAARQMVKKSSGLVAVVAGNIDDFFSTEMFKGINAMLESKGYIGVLFDSNSDLDREKHLMQIVSNQYFDGAILQPYNTVQVIRETIKRPMPIVMADREIEQSPWPQVVTNNYEVARQATQYYKDKGFKRVIMITSSLSMAANRRDRYYGIQSVINNIDVLEVSEKSYNHKKVLEQLTTLINGSQEDTLIFALKERWLTEFIPRLFYMGLIDNDHVAVTGFSDTGTAQYIDAKTKLIAQNPYLIGASSGEIMLNMLEGKHRDPEKIVVPAKFG</sequence>
<dbReference type="SUPFAM" id="SSF47413">
    <property type="entry name" value="lambda repressor-like DNA-binding domains"/>
    <property type="match status" value="1"/>
</dbReference>
<dbReference type="PROSITE" id="PS50943">
    <property type="entry name" value="HTH_CROC1"/>
    <property type="match status" value="1"/>
</dbReference>
<dbReference type="Gene3D" id="1.10.260.40">
    <property type="entry name" value="lambda repressor-like DNA-binding domains"/>
    <property type="match status" value="1"/>
</dbReference>
<protein>
    <submittedName>
        <fullName evidence="6">Transcriptional regulator, LacI family</fullName>
    </submittedName>
</protein>
<dbReference type="Pfam" id="PF13407">
    <property type="entry name" value="Peripla_BP_4"/>
    <property type="match status" value="1"/>
</dbReference>
<keyword evidence="2" id="KW-0238">DNA-binding</keyword>
<dbReference type="GO" id="GO:0003700">
    <property type="term" value="F:DNA-binding transcription factor activity"/>
    <property type="evidence" value="ECO:0007669"/>
    <property type="project" value="TreeGrafter"/>
</dbReference>
<gene>
    <name evidence="6" type="ORF">FD17_GL002355</name>
</gene>
<dbReference type="InterPro" id="IPR010982">
    <property type="entry name" value="Lambda_DNA-bd_dom_sf"/>
</dbReference>
<dbReference type="PATRIC" id="fig|1423808.3.peg.2397"/>
<accession>A0A0R1KZB8</accession>
<feature type="domain" description="HTH lacI-type" evidence="4">
    <location>
        <begin position="19"/>
        <end position="74"/>
    </location>
</feature>
<dbReference type="CDD" id="cd01392">
    <property type="entry name" value="HTH_LacI"/>
    <property type="match status" value="1"/>
</dbReference>
<keyword evidence="1" id="KW-0805">Transcription regulation</keyword>
<dbReference type="PROSITE" id="PS00356">
    <property type="entry name" value="HTH_LACI_1"/>
    <property type="match status" value="1"/>
</dbReference>
<dbReference type="GO" id="GO:0000976">
    <property type="term" value="F:transcription cis-regulatory region binding"/>
    <property type="evidence" value="ECO:0007669"/>
    <property type="project" value="TreeGrafter"/>
</dbReference>
<dbReference type="PANTHER" id="PTHR30146:SF154">
    <property type="entry name" value="TRANSCRIPTION REGULATOR, MEMBER OF GALR FAMILY"/>
    <property type="match status" value="1"/>
</dbReference>